<evidence type="ECO:0000313" key="3">
    <source>
        <dbReference type="EMBL" id="MFC4023927.1"/>
    </source>
</evidence>
<accession>A0ABV8GZ46</accession>
<protein>
    <submittedName>
        <fullName evidence="3">Pilus assembly protein TadG-related protein</fullName>
    </submittedName>
</protein>
<reference evidence="4" key="1">
    <citation type="journal article" date="2019" name="Int. J. Syst. Evol. Microbiol.">
        <title>The Global Catalogue of Microorganisms (GCM) 10K type strain sequencing project: providing services to taxonomists for standard genome sequencing and annotation.</title>
        <authorList>
            <consortium name="The Broad Institute Genomics Platform"/>
            <consortium name="The Broad Institute Genome Sequencing Center for Infectious Disease"/>
            <person name="Wu L."/>
            <person name="Ma J."/>
        </authorList>
    </citation>
    <scope>NUCLEOTIDE SEQUENCE [LARGE SCALE GENOMIC DNA]</scope>
    <source>
        <strain evidence="4">IBRC-M 10703</strain>
    </source>
</reference>
<evidence type="ECO:0000259" key="2">
    <source>
        <dbReference type="Pfam" id="PF13400"/>
    </source>
</evidence>
<sequence>MESFYKKLKKSEDGNTIILMALAMSAMIAMVGLVIDGGNLFVSKSHLQKTANAAALSGAQEIVNSEANVKEVVNQILALHEEQNSSLQVNIEPNSQLHVEVTKDVPLYFATLFGIDSVPITVDAKAIVNPMGEAKGAVPLGINDSVNLDYGETYELKVDAGDSISGNFGVLALEGPGAKTYEETLKHGFDESLKVGDIVNTQTGNIAGKTKAGIDYRIANCPYPDGDYQERDCPRVMLIIVYKPHPTENKQIKSVEITGFAYFYVNQQMSNTDDTVKGIFIKRTGPGITGENSPADRGAYAIKLEE</sequence>
<feature type="transmembrane region" description="Helical" evidence="1">
    <location>
        <begin position="16"/>
        <end position="35"/>
    </location>
</feature>
<dbReference type="Pfam" id="PF13400">
    <property type="entry name" value="Tad"/>
    <property type="match status" value="1"/>
</dbReference>
<dbReference type="InterPro" id="IPR028087">
    <property type="entry name" value="Tad_N"/>
</dbReference>
<comment type="caution">
    <text evidence="3">The sequence shown here is derived from an EMBL/GenBank/DDBJ whole genome shotgun (WGS) entry which is preliminary data.</text>
</comment>
<feature type="domain" description="Putative Flp pilus-assembly TadG-like N-terminal" evidence="2">
    <location>
        <begin position="14"/>
        <end position="60"/>
    </location>
</feature>
<keyword evidence="4" id="KW-1185">Reference proteome</keyword>
<organism evidence="3 4">
    <name type="scientific">Oceanobacillus longus</name>
    <dbReference type="NCBI Taxonomy" id="930120"/>
    <lineage>
        <taxon>Bacteria</taxon>
        <taxon>Bacillati</taxon>
        <taxon>Bacillota</taxon>
        <taxon>Bacilli</taxon>
        <taxon>Bacillales</taxon>
        <taxon>Bacillaceae</taxon>
        <taxon>Oceanobacillus</taxon>
    </lineage>
</organism>
<dbReference type="RefSeq" id="WP_379496423.1">
    <property type="nucleotide sequence ID" value="NZ_JBHSAO010000006.1"/>
</dbReference>
<dbReference type="EMBL" id="JBHSAO010000006">
    <property type="protein sequence ID" value="MFC4023927.1"/>
    <property type="molecule type" value="Genomic_DNA"/>
</dbReference>
<keyword evidence="1" id="KW-1133">Transmembrane helix</keyword>
<keyword evidence="1" id="KW-0472">Membrane</keyword>
<keyword evidence="1" id="KW-0812">Transmembrane</keyword>
<evidence type="ECO:0000256" key="1">
    <source>
        <dbReference type="SAM" id="Phobius"/>
    </source>
</evidence>
<gene>
    <name evidence="3" type="ORF">ACFOUV_08985</name>
</gene>
<name>A0ABV8GZ46_9BACI</name>
<dbReference type="Proteomes" id="UP001595772">
    <property type="component" value="Unassembled WGS sequence"/>
</dbReference>
<evidence type="ECO:0000313" key="4">
    <source>
        <dbReference type="Proteomes" id="UP001595772"/>
    </source>
</evidence>
<proteinExistence type="predicted"/>